<evidence type="ECO:0000256" key="3">
    <source>
        <dbReference type="ARBA" id="ARBA00022801"/>
    </source>
</evidence>
<evidence type="ECO:0000313" key="6">
    <source>
        <dbReference type="Proteomes" id="UP000199652"/>
    </source>
</evidence>
<dbReference type="RefSeq" id="WP_090246103.1">
    <property type="nucleotide sequence ID" value="NZ_FNOU01000017.1"/>
</dbReference>
<dbReference type="GO" id="GO:0003676">
    <property type="term" value="F:nucleic acid binding"/>
    <property type="evidence" value="ECO:0007669"/>
    <property type="project" value="InterPro"/>
</dbReference>
<gene>
    <name evidence="5" type="ORF">SAMN04488579_11763</name>
</gene>
<protein>
    <recommendedName>
        <fullName evidence="4">VRR-NUC domain-containing protein</fullName>
    </recommendedName>
</protein>
<evidence type="ECO:0000256" key="2">
    <source>
        <dbReference type="ARBA" id="ARBA00022722"/>
    </source>
</evidence>
<evidence type="ECO:0000259" key="4">
    <source>
        <dbReference type="SMART" id="SM00990"/>
    </source>
</evidence>
<dbReference type="EMBL" id="FNOU01000017">
    <property type="protein sequence ID" value="SDY13806.1"/>
    <property type="molecule type" value="Genomic_DNA"/>
</dbReference>
<keyword evidence="3" id="KW-0378">Hydrolase</keyword>
<dbReference type="Proteomes" id="UP000199652">
    <property type="component" value="Unassembled WGS sequence"/>
</dbReference>
<evidence type="ECO:0000313" key="5">
    <source>
        <dbReference type="EMBL" id="SDY13806.1"/>
    </source>
</evidence>
<dbReference type="GO" id="GO:0004518">
    <property type="term" value="F:nuclease activity"/>
    <property type="evidence" value="ECO:0007669"/>
    <property type="project" value="UniProtKB-KW"/>
</dbReference>
<sequence length="105" mass="11964">MLEKELEGLLREETRRQGGRCFKWTSPGNTGVPDRIVILPKGKVGFVELKQAGKKPTRNQVLQLNRLLKLGCRVYLLDREVDIKEVLADIAKGGRPGARWKEQRL</sequence>
<dbReference type="GO" id="GO:0016788">
    <property type="term" value="F:hydrolase activity, acting on ester bonds"/>
    <property type="evidence" value="ECO:0007669"/>
    <property type="project" value="InterPro"/>
</dbReference>
<dbReference type="SMART" id="SM00990">
    <property type="entry name" value="VRR_NUC"/>
    <property type="match status" value="1"/>
</dbReference>
<dbReference type="InterPro" id="IPR011856">
    <property type="entry name" value="tRNA_endonuc-like_dom_sf"/>
</dbReference>
<dbReference type="OrthoDB" id="6706702at2"/>
<proteinExistence type="predicted"/>
<reference evidence="6" key="1">
    <citation type="submission" date="2016-10" db="EMBL/GenBank/DDBJ databases">
        <authorList>
            <person name="Varghese N."/>
            <person name="Submissions S."/>
        </authorList>
    </citation>
    <scope>NUCLEOTIDE SEQUENCE [LARGE SCALE GENOMIC DNA]</scope>
    <source>
        <strain evidence="6">VPI 5359</strain>
    </source>
</reference>
<evidence type="ECO:0000256" key="1">
    <source>
        <dbReference type="ARBA" id="ARBA00001946"/>
    </source>
</evidence>
<dbReference type="Gene3D" id="3.40.1350.10">
    <property type="match status" value="1"/>
</dbReference>
<dbReference type="AlphaFoldDB" id="A0A1H3HE68"/>
<organism evidence="5 6">
    <name type="scientific">Eubacterium barkeri</name>
    <name type="common">Clostridium barkeri</name>
    <dbReference type="NCBI Taxonomy" id="1528"/>
    <lineage>
        <taxon>Bacteria</taxon>
        <taxon>Bacillati</taxon>
        <taxon>Bacillota</taxon>
        <taxon>Clostridia</taxon>
        <taxon>Eubacteriales</taxon>
        <taxon>Eubacteriaceae</taxon>
        <taxon>Eubacterium</taxon>
    </lineage>
</organism>
<dbReference type="InterPro" id="IPR014883">
    <property type="entry name" value="VRR_NUC"/>
</dbReference>
<keyword evidence="6" id="KW-1185">Reference proteome</keyword>
<feature type="domain" description="VRR-NUC" evidence="4">
    <location>
        <begin position="1"/>
        <end position="81"/>
    </location>
</feature>
<accession>A0A1H3HE68</accession>
<name>A0A1H3HE68_EUBBA</name>
<dbReference type="STRING" id="1528.SAMN04488579_11763"/>
<comment type="cofactor">
    <cofactor evidence="1">
        <name>Mg(2+)</name>
        <dbReference type="ChEBI" id="CHEBI:18420"/>
    </cofactor>
</comment>
<keyword evidence="2" id="KW-0540">Nuclease</keyword>